<dbReference type="CDD" id="cd00165">
    <property type="entry name" value="S4"/>
    <property type="match status" value="1"/>
</dbReference>
<keyword evidence="9" id="KW-0694">RNA-binding</keyword>
<comment type="similarity">
    <text evidence="10">Belongs to the class-I aminoacyl-tRNA synthetase family.</text>
</comment>
<keyword evidence="12" id="KW-1185">Reference proteome</keyword>
<dbReference type="InterPro" id="IPR014729">
    <property type="entry name" value="Rossmann-like_a/b/a_fold"/>
</dbReference>
<evidence type="ECO:0000256" key="9">
    <source>
        <dbReference type="PROSITE-ProRule" id="PRU00182"/>
    </source>
</evidence>
<dbReference type="InterPro" id="IPR002307">
    <property type="entry name" value="Tyr-tRNA-ligase"/>
</dbReference>
<evidence type="ECO:0000256" key="6">
    <source>
        <dbReference type="ARBA" id="ARBA00023146"/>
    </source>
</evidence>
<evidence type="ECO:0000313" key="11">
    <source>
        <dbReference type="EMBL" id="KAK7472807.1"/>
    </source>
</evidence>
<evidence type="ECO:0000313" key="12">
    <source>
        <dbReference type="Proteomes" id="UP001498398"/>
    </source>
</evidence>
<dbReference type="InterPro" id="IPR024107">
    <property type="entry name" value="Tyr-tRNA-ligase_bac_1"/>
</dbReference>
<sequence>MLAVLQYGGKRLLQRSSRNFSVKRQSNVLSILKERGFIHQLTHEQELEHELSSFPQVIYSGIDPTASSLHIGHLLPLMSLLHFQLHGHTVISLMGGATGLVGDPSGRKLEREPADAQQVESNINSISAAVRKFFTRALQYAQRRAPAGTTLEVTPPILQSNITWHQGFGMLEFLRTVGIHARVNAMISRDSVRTRLESSTGLSFTEFTYQLLQAYDFLYLNRHFNCTIQVGGSDQWGNIIAGLELMNRSISPDVKAFGITTPLLTTASGEKFGKSAGNAVWLDANLTSVFDFYQYFLKVEDADVENYLKMFTLLSIPEVQEIMQRHWLEPEKRIAQRTLAAEVTELVHEANGAAQAEKTSKAVFRQPDTKTKSLDARSILGAFEGDPRLKWCDHVELTTTPVIKLASKYGLVSSTSAARQLVQSRGLYLNDKVVPEIHFTMKTHDLLDGRIAMVRAGKDKLLILATSCDT</sequence>
<dbReference type="Gene3D" id="3.40.50.620">
    <property type="entry name" value="HUPs"/>
    <property type="match status" value="1"/>
</dbReference>
<dbReference type="GO" id="GO:0004831">
    <property type="term" value="F:tyrosine-tRNA ligase activity"/>
    <property type="evidence" value="ECO:0007669"/>
    <property type="project" value="UniProtKB-EC"/>
</dbReference>
<dbReference type="EC" id="6.1.1.1" evidence="1 10"/>
<keyword evidence="4 10" id="KW-0067">ATP-binding</keyword>
<evidence type="ECO:0000256" key="4">
    <source>
        <dbReference type="ARBA" id="ARBA00022840"/>
    </source>
</evidence>
<dbReference type="PRINTS" id="PR01040">
    <property type="entry name" value="TRNASYNTHTYR"/>
</dbReference>
<dbReference type="PANTHER" id="PTHR11766:SF0">
    <property type="entry name" value="TYROSINE--TRNA LIGASE, MITOCHONDRIAL"/>
    <property type="match status" value="1"/>
</dbReference>
<protein>
    <recommendedName>
        <fullName evidence="1 10">Tyrosine--tRNA ligase</fullName>
        <ecNumber evidence="1 10">6.1.1.1</ecNumber>
    </recommendedName>
    <alternativeName>
        <fullName evidence="7 10">Tyrosyl-tRNA synthetase</fullName>
    </alternativeName>
</protein>
<comment type="catalytic activity">
    <reaction evidence="8 10">
        <text>tRNA(Tyr) + L-tyrosine + ATP = L-tyrosyl-tRNA(Tyr) + AMP + diphosphate + H(+)</text>
        <dbReference type="Rhea" id="RHEA:10220"/>
        <dbReference type="Rhea" id="RHEA-COMP:9706"/>
        <dbReference type="Rhea" id="RHEA-COMP:9707"/>
        <dbReference type="ChEBI" id="CHEBI:15378"/>
        <dbReference type="ChEBI" id="CHEBI:30616"/>
        <dbReference type="ChEBI" id="CHEBI:33019"/>
        <dbReference type="ChEBI" id="CHEBI:58315"/>
        <dbReference type="ChEBI" id="CHEBI:78442"/>
        <dbReference type="ChEBI" id="CHEBI:78536"/>
        <dbReference type="ChEBI" id="CHEBI:456215"/>
        <dbReference type="EC" id="6.1.1.1"/>
    </reaction>
</comment>
<dbReference type="InterPro" id="IPR024088">
    <property type="entry name" value="Tyr-tRNA-ligase_bac-type"/>
</dbReference>
<proteinExistence type="inferred from homology"/>
<evidence type="ECO:0000256" key="7">
    <source>
        <dbReference type="ARBA" id="ARBA00033323"/>
    </source>
</evidence>
<keyword evidence="3 10" id="KW-0547">Nucleotide-binding</keyword>
<dbReference type="PANTHER" id="PTHR11766">
    <property type="entry name" value="TYROSYL-TRNA SYNTHETASE"/>
    <property type="match status" value="1"/>
</dbReference>
<evidence type="ECO:0000256" key="10">
    <source>
        <dbReference type="RuleBase" id="RU361234"/>
    </source>
</evidence>
<keyword evidence="2 10" id="KW-0436">Ligase</keyword>
<dbReference type="InterPro" id="IPR002305">
    <property type="entry name" value="aa-tRNA-synth_Ic"/>
</dbReference>
<gene>
    <name evidence="11" type="primary">MSY1</name>
    <name evidence="11" type="ORF">VKT23_000914</name>
</gene>
<dbReference type="SUPFAM" id="SSF52374">
    <property type="entry name" value="Nucleotidylyl transferase"/>
    <property type="match status" value="1"/>
</dbReference>
<dbReference type="InterPro" id="IPR036986">
    <property type="entry name" value="S4_RNA-bd_sf"/>
</dbReference>
<dbReference type="CDD" id="cd00805">
    <property type="entry name" value="TyrRS_core"/>
    <property type="match status" value="1"/>
</dbReference>
<dbReference type="SUPFAM" id="SSF55174">
    <property type="entry name" value="Alpha-L RNA-binding motif"/>
    <property type="match status" value="1"/>
</dbReference>
<dbReference type="HAMAP" id="MF_02006">
    <property type="entry name" value="Tyr_tRNA_synth_type1"/>
    <property type="match status" value="1"/>
</dbReference>
<dbReference type="PROSITE" id="PS50889">
    <property type="entry name" value="S4"/>
    <property type="match status" value="1"/>
</dbReference>
<evidence type="ECO:0000256" key="2">
    <source>
        <dbReference type="ARBA" id="ARBA00022598"/>
    </source>
</evidence>
<accession>A0ABR1K6L9</accession>
<reference evidence="11 12" key="1">
    <citation type="submission" date="2024-01" db="EMBL/GenBank/DDBJ databases">
        <title>A draft genome for the cacao thread blight pathogen Marasmiellus scandens.</title>
        <authorList>
            <person name="Baruah I.K."/>
            <person name="Leung J."/>
            <person name="Bukari Y."/>
            <person name="Amoako-Attah I."/>
            <person name="Meinhardt L.W."/>
            <person name="Bailey B.A."/>
            <person name="Cohen S.P."/>
        </authorList>
    </citation>
    <scope>NUCLEOTIDE SEQUENCE [LARGE SCALE GENOMIC DNA]</scope>
    <source>
        <strain evidence="11 12">GH-19</strain>
    </source>
</reference>
<keyword evidence="6 10" id="KW-0030">Aminoacyl-tRNA synthetase</keyword>
<organism evidence="11 12">
    <name type="scientific">Marasmiellus scandens</name>
    <dbReference type="NCBI Taxonomy" id="2682957"/>
    <lineage>
        <taxon>Eukaryota</taxon>
        <taxon>Fungi</taxon>
        <taxon>Dikarya</taxon>
        <taxon>Basidiomycota</taxon>
        <taxon>Agaricomycotina</taxon>
        <taxon>Agaricomycetes</taxon>
        <taxon>Agaricomycetidae</taxon>
        <taxon>Agaricales</taxon>
        <taxon>Marasmiineae</taxon>
        <taxon>Omphalotaceae</taxon>
        <taxon>Marasmiellus</taxon>
    </lineage>
</organism>
<evidence type="ECO:0000256" key="5">
    <source>
        <dbReference type="ARBA" id="ARBA00022917"/>
    </source>
</evidence>
<comment type="caution">
    <text evidence="11">The sequence shown here is derived from an EMBL/GenBank/DDBJ whole genome shotgun (WGS) entry which is preliminary data.</text>
</comment>
<keyword evidence="5 10" id="KW-0648">Protein biosynthesis</keyword>
<name>A0ABR1K6L9_9AGAR</name>
<dbReference type="NCBIfam" id="TIGR00234">
    <property type="entry name" value="tyrS"/>
    <property type="match status" value="1"/>
</dbReference>
<dbReference type="Gene3D" id="3.10.290.10">
    <property type="entry name" value="RNA-binding S4 domain"/>
    <property type="match status" value="1"/>
</dbReference>
<dbReference type="Gene3D" id="1.10.240.10">
    <property type="entry name" value="Tyrosyl-Transfer RNA Synthetase"/>
    <property type="match status" value="1"/>
</dbReference>
<evidence type="ECO:0000256" key="3">
    <source>
        <dbReference type="ARBA" id="ARBA00022741"/>
    </source>
</evidence>
<evidence type="ECO:0000256" key="1">
    <source>
        <dbReference type="ARBA" id="ARBA00013160"/>
    </source>
</evidence>
<evidence type="ECO:0000256" key="8">
    <source>
        <dbReference type="ARBA" id="ARBA00048248"/>
    </source>
</evidence>
<dbReference type="Pfam" id="PF00579">
    <property type="entry name" value="tRNA-synt_1b"/>
    <property type="match status" value="1"/>
</dbReference>
<dbReference type="Proteomes" id="UP001498398">
    <property type="component" value="Unassembled WGS sequence"/>
</dbReference>
<dbReference type="EMBL" id="JBANRG010000001">
    <property type="protein sequence ID" value="KAK7472807.1"/>
    <property type="molecule type" value="Genomic_DNA"/>
</dbReference>